<evidence type="ECO:0000256" key="3">
    <source>
        <dbReference type="ARBA" id="ARBA00022485"/>
    </source>
</evidence>
<comment type="similarity">
    <text evidence="2">Belongs to the complex I 75 kDa subunit family.</text>
</comment>
<keyword evidence="4" id="KW-0001">2Fe-2S</keyword>
<protein>
    <recommendedName>
        <fullName evidence="16">NADH-quinone oxidoreductase</fullName>
    </recommendedName>
</protein>
<comment type="cofactor">
    <cofactor evidence="1">
        <name>[4Fe-4S] cluster</name>
        <dbReference type="ChEBI" id="CHEBI:49883"/>
    </cofactor>
</comment>
<comment type="caution">
    <text evidence="12">The sequence shown here is derived from an EMBL/GenBank/DDBJ whole genome shotgun (WGS) entry which is preliminary data.</text>
</comment>
<evidence type="ECO:0000256" key="1">
    <source>
        <dbReference type="ARBA" id="ARBA00001966"/>
    </source>
</evidence>
<keyword evidence="5" id="KW-0874">Quinone</keyword>
<dbReference type="GeneID" id="60694565"/>
<dbReference type="SMART" id="SM00926">
    <property type="entry name" value="Molybdop_Fe4S4"/>
    <property type="match status" value="1"/>
</dbReference>
<dbReference type="GO" id="GO:0051537">
    <property type="term" value="F:2 iron, 2 sulfur cluster binding"/>
    <property type="evidence" value="ECO:0007669"/>
    <property type="project" value="UniProtKB-KW"/>
</dbReference>
<evidence type="ECO:0000259" key="10">
    <source>
        <dbReference type="PROSITE" id="PS51669"/>
    </source>
</evidence>
<dbReference type="Proteomes" id="UP000094893">
    <property type="component" value="Unassembled WGS sequence"/>
</dbReference>
<dbReference type="InterPro" id="IPR019574">
    <property type="entry name" value="NADH_UbQ_OxRdtase_Gsu_4Fe4S-bd"/>
</dbReference>
<dbReference type="Pfam" id="PF10588">
    <property type="entry name" value="NADH-G_4Fe-4S_3"/>
    <property type="match status" value="1"/>
</dbReference>
<dbReference type="Pfam" id="PF13510">
    <property type="entry name" value="Fer2_4"/>
    <property type="match status" value="1"/>
</dbReference>
<dbReference type="RefSeq" id="WP_024894633.1">
    <property type="nucleotide sequence ID" value="NZ_DAIAWO010000040.1"/>
</dbReference>
<dbReference type="InterPro" id="IPR036010">
    <property type="entry name" value="2Fe-2S_ferredoxin-like_sf"/>
</dbReference>
<dbReference type="SUPFAM" id="SSF54292">
    <property type="entry name" value="2Fe-2S ferredoxin-like"/>
    <property type="match status" value="1"/>
</dbReference>
<dbReference type="InterPro" id="IPR050123">
    <property type="entry name" value="Prok_molybdopt-oxidoreductase"/>
</dbReference>
<dbReference type="GO" id="GO:0042773">
    <property type="term" value="P:ATP synthesis coupled electron transport"/>
    <property type="evidence" value="ECO:0007669"/>
    <property type="project" value="InterPro"/>
</dbReference>
<evidence type="ECO:0000256" key="4">
    <source>
        <dbReference type="ARBA" id="ARBA00022714"/>
    </source>
</evidence>
<dbReference type="PANTHER" id="PTHR43105">
    <property type="entry name" value="RESPIRATORY NITRATE REDUCTASE"/>
    <property type="match status" value="1"/>
</dbReference>
<dbReference type="EMBL" id="LWRY01000233">
    <property type="protein sequence ID" value="OCX69110.1"/>
    <property type="molecule type" value="Genomic_DNA"/>
</dbReference>
<keyword evidence="15" id="KW-1185">Reference proteome</keyword>
<dbReference type="PANTHER" id="PTHR43105:SF10">
    <property type="entry name" value="NADH-QUINONE OXIDOREDUCTASE SUBUNIT G"/>
    <property type="match status" value="1"/>
</dbReference>
<dbReference type="InterPro" id="IPR001041">
    <property type="entry name" value="2Fe-2S_ferredoxin-type"/>
</dbReference>
<evidence type="ECO:0008006" key="16">
    <source>
        <dbReference type="Google" id="ProtNLM"/>
    </source>
</evidence>
<dbReference type="PROSITE" id="PS51839">
    <property type="entry name" value="4FE4S_HC3"/>
    <property type="match status" value="1"/>
</dbReference>
<name>A0A1C2HZI8_ACITH</name>
<evidence type="ECO:0000259" key="9">
    <source>
        <dbReference type="PROSITE" id="PS51085"/>
    </source>
</evidence>
<sequence length="765" mass="83893">MKHVFFLDGQEIPFTPGQNVLEAAIAAGKDQQIPYFCFHPALGSLGACRQCAVKMYAHDSKHPPRITMACLLPASDGLQLVTLEDDVHTEHREIIELLMTNHPLDCPVCDEGGQCHLQDMTVQTGHSVRHYSGPKRTYRNQDLGPLVYQEMNRCITCYRCVRFYQDAAQGEDFGVFGSRNRVSFGRLEDGPLESPFSGNLVEVCPTGVFTDKVFRHDYVRVWDLQQGPSVCPHCAVGCNTTPGARLGTLRRIRNRIRPEINGHFLCDRGRYAFPYVTANSRPLQPRLKGEPSRQDAVLRQLASRLEEGRSGFLGSPREDLQSNLGLFALADCLHAPFAAVTSSWAEALAQQCLALPQAPSLQEVAAADRIVVIGDLDSIAPMAGFAVRQALRQGASLTVLASSRTELAQKGDYRPLRPSALRDQVAELADDPCLQGGRFPVLLATAETLGPSGLYALRKTLEKLPANARAGAFVNRPNLFGAAYFAADGHTERLQQALRQRKINHLLCLGADPLGEDWGAGTWRTLAPGLDGLSLLDMVDSETARSAEALIPVAAFPERAGLFVNYEGRIQAFSPVYRREAQVLHSAVHGSGFPEAAGGLKHPLGPPPPLFWLGRLAEMLHLHEAWQKRLDFYLHFLCPERPDPEGPGVLLPDTIRARFEIAAVPATRKVTPEQWELDIFRWFGGETLADTADELHSLAPARGLRVHPDVQAVAATLHGPCGDLQLPVIACAEMVQGVIAIDQEGFAELGLYPGDPVEVSWEQSR</sequence>
<dbReference type="OrthoDB" id="9810782at2"/>
<evidence type="ECO:0000256" key="8">
    <source>
        <dbReference type="ARBA" id="ARBA00023014"/>
    </source>
</evidence>
<dbReference type="Gene3D" id="3.40.50.740">
    <property type="match status" value="1"/>
</dbReference>
<dbReference type="InterPro" id="IPR054351">
    <property type="entry name" value="NADH_UbQ_OxRdtase_ferredoxin"/>
</dbReference>
<feature type="domain" description="2Fe-2S ferredoxin-type" evidence="9">
    <location>
        <begin position="2"/>
        <end position="86"/>
    </location>
</feature>
<accession>A0A1C2HZI8</accession>
<evidence type="ECO:0000256" key="2">
    <source>
        <dbReference type="ARBA" id="ARBA00005404"/>
    </source>
</evidence>
<dbReference type="Pfam" id="PF22117">
    <property type="entry name" value="Fer4_Nqo3"/>
    <property type="match status" value="1"/>
</dbReference>
<evidence type="ECO:0000256" key="5">
    <source>
        <dbReference type="ARBA" id="ARBA00022719"/>
    </source>
</evidence>
<dbReference type="SUPFAM" id="SSF54862">
    <property type="entry name" value="4Fe-4S ferredoxins"/>
    <property type="match status" value="1"/>
</dbReference>
<dbReference type="PROSITE" id="PS51669">
    <property type="entry name" value="4FE4S_MOW_BIS_MGD"/>
    <property type="match status" value="1"/>
</dbReference>
<organism evidence="12 15">
    <name type="scientific">Acidithiobacillus thiooxidans</name>
    <name type="common">Thiobacillus thiooxidans</name>
    <dbReference type="NCBI Taxonomy" id="930"/>
    <lineage>
        <taxon>Bacteria</taxon>
        <taxon>Pseudomonadati</taxon>
        <taxon>Pseudomonadota</taxon>
        <taxon>Acidithiobacillia</taxon>
        <taxon>Acidithiobacillales</taxon>
        <taxon>Acidithiobacillaceae</taxon>
        <taxon>Acidithiobacillus</taxon>
    </lineage>
</organism>
<dbReference type="InterPro" id="IPR006963">
    <property type="entry name" value="Mopterin_OxRdtase_4Fe-4S_dom"/>
</dbReference>
<dbReference type="GO" id="GO:0048038">
    <property type="term" value="F:quinone binding"/>
    <property type="evidence" value="ECO:0007669"/>
    <property type="project" value="UniProtKB-KW"/>
</dbReference>
<dbReference type="SUPFAM" id="SSF53706">
    <property type="entry name" value="Formate dehydrogenase/DMSO reductase, domains 1-3"/>
    <property type="match status" value="1"/>
</dbReference>
<keyword evidence="8" id="KW-0411">Iron-sulfur</keyword>
<proteinExistence type="inferred from homology"/>
<keyword evidence="6" id="KW-0479">Metal-binding</keyword>
<gene>
    <name evidence="12" type="ORF">A6M23_16050</name>
    <name evidence="13" type="ORF">A6P07_14590</name>
</gene>
<dbReference type="GO" id="GO:0051539">
    <property type="term" value="F:4 iron, 4 sulfur cluster binding"/>
    <property type="evidence" value="ECO:0007669"/>
    <property type="project" value="UniProtKB-KW"/>
</dbReference>
<dbReference type="STRING" id="930.GCA_002079865_02641"/>
<keyword evidence="3" id="KW-0004">4Fe-4S</keyword>
<dbReference type="GO" id="GO:0016491">
    <property type="term" value="F:oxidoreductase activity"/>
    <property type="evidence" value="ECO:0007669"/>
    <property type="project" value="InterPro"/>
</dbReference>
<dbReference type="CDD" id="cd00207">
    <property type="entry name" value="fer2"/>
    <property type="match status" value="1"/>
</dbReference>
<evidence type="ECO:0000256" key="7">
    <source>
        <dbReference type="ARBA" id="ARBA00023004"/>
    </source>
</evidence>
<dbReference type="PROSITE" id="PS00642">
    <property type="entry name" value="COMPLEX1_75K_2"/>
    <property type="match status" value="1"/>
</dbReference>
<dbReference type="GO" id="GO:0008137">
    <property type="term" value="F:NADH dehydrogenase (ubiquinone) activity"/>
    <property type="evidence" value="ECO:0007669"/>
    <property type="project" value="InterPro"/>
</dbReference>
<dbReference type="AlphaFoldDB" id="A0A1C2HZI8"/>
<evidence type="ECO:0000313" key="12">
    <source>
        <dbReference type="EMBL" id="OCX69110.1"/>
    </source>
</evidence>
<dbReference type="Gene3D" id="3.10.20.740">
    <property type="match status" value="1"/>
</dbReference>
<reference evidence="12 14" key="1">
    <citation type="journal article" date="2016" name="Int. J. Mol. Sci.">
        <title>Comparative genomics of the extreme acidophile Acidithiobacillus thiooxidans reveals intraspecific divergence and niche adaptation.</title>
        <authorList>
            <person name="Zhang X."/>
            <person name="Feng X."/>
            <person name="Tao J."/>
            <person name="Ma L."/>
            <person name="Xiao Y."/>
            <person name="Liang Y."/>
            <person name="Liu X."/>
            <person name="Yin H."/>
        </authorList>
    </citation>
    <scope>NUCLEOTIDE SEQUENCE [LARGE SCALE GENOMIC DNA]</scope>
    <source>
        <strain evidence="13 14">A02</strain>
        <strain evidence="12">DXS-W</strain>
    </source>
</reference>
<dbReference type="InterPro" id="IPR000283">
    <property type="entry name" value="NADH_UbQ_OxRdtase_75kDa_su_CS"/>
</dbReference>
<dbReference type="GO" id="GO:0016020">
    <property type="term" value="C:membrane"/>
    <property type="evidence" value="ECO:0007669"/>
    <property type="project" value="InterPro"/>
</dbReference>
<dbReference type="PROSITE" id="PS51085">
    <property type="entry name" value="2FE2S_FER_2"/>
    <property type="match status" value="1"/>
</dbReference>
<dbReference type="eggNOG" id="COG1034">
    <property type="taxonomic scope" value="Bacteria"/>
</dbReference>
<feature type="domain" description="4Fe-4S His(Cys)3-ligated-type" evidence="11">
    <location>
        <begin position="86"/>
        <end position="125"/>
    </location>
</feature>
<dbReference type="Gene3D" id="2.20.25.90">
    <property type="entry name" value="ADC-like domains"/>
    <property type="match status" value="1"/>
</dbReference>
<dbReference type="Pfam" id="PF04879">
    <property type="entry name" value="Molybdop_Fe4S4"/>
    <property type="match status" value="1"/>
</dbReference>
<dbReference type="GO" id="GO:0046872">
    <property type="term" value="F:metal ion binding"/>
    <property type="evidence" value="ECO:0007669"/>
    <property type="project" value="UniProtKB-KW"/>
</dbReference>
<evidence type="ECO:0000259" key="11">
    <source>
        <dbReference type="PROSITE" id="PS51839"/>
    </source>
</evidence>
<dbReference type="EMBL" id="LWSA01000200">
    <property type="protein sequence ID" value="OCX70361.1"/>
    <property type="molecule type" value="Genomic_DNA"/>
</dbReference>
<keyword evidence="7" id="KW-0408">Iron</keyword>
<evidence type="ECO:0000256" key="6">
    <source>
        <dbReference type="ARBA" id="ARBA00022723"/>
    </source>
</evidence>
<evidence type="ECO:0000313" key="15">
    <source>
        <dbReference type="Proteomes" id="UP000095008"/>
    </source>
</evidence>
<evidence type="ECO:0000313" key="14">
    <source>
        <dbReference type="Proteomes" id="UP000094893"/>
    </source>
</evidence>
<feature type="domain" description="4Fe-4S Mo/W bis-MGD-type" evidence="10">
    <location>
        <begin position="224"/>
        <end position="280"/>
    </location>
</feature>
<dbReference type="PROSITE" id="PS00643">
    <property type="entry name" value="COMPLEX1_75K_3"/>
    <property type="match status" value="1"/>
</dbReference>
<dbReference type="Proteomes" id="UP000095008">
    <property type="component" value="Unassembled WGS sequence"/>
</dbReference>
<evidence type="ECO:0000313" key="13">
    <source>
        <dbReference type="EMBL" id="OCX70361.1"/>
    </source>
</evidence>
<dbReference type="SMART" id="SM00929">
    <property type="entry name" value="NADH-G_4Fe-4S_3"/>
    <property type="match status" value="1"/>
</dbReference>